<feature type="region of interest" description="Disordered" evidence="1">
    <location>
        <begin position="51"/>
        <end position="88"/>
    </location>
</feature>
<feature type="signal peptide" evidence="2">
    <location>
        <begin position="1"/>
        <end position="34"/>
    </location>
</feature>
<evidence type="ECO:0000256" key="1">
    <source>
        <dbReference type="SAM" id="MobiDB-lite"/>
    </source>
</evidence>
<evidence type="ECO:0000313" key="4">
    <source>
        <dbReference type="Proteomes" id="UP001552479"/>
    </source>
</evidence>
<evidence type="ECO:0008006" key="5">
    <source>
        <dbReference type="Google" id="ProtNLM"/>
    </source>
</evidence>
<dbReference type="Proteomes" id="UP001552479">
    <property type="component" value="Unassembled WGS sequence"/>
</dbReference>
<keyword evidence="2" id="KW-0732">Signal</keyword>
<keyword evidence="4" id="KW-1185">Reference proteome</keyword>
<evidence type="ECO:0000256" key="2">
    <source>
        <dbReference type="SAM" id="SignalP"/>
    </source>
</evidence>
<name>A0ABV3INV1_9ACTN</name>
<proteinExistence type="predicted"/>
<sequence>MNGTSRRTKKALVIAAITAMAGAGALAAAGTAAADDHLTDATSSALVQVAHPIGGDDHGTGGRDDHGTGGRDDHGTIWAGPDAAAATR</sequence>
<feature type="chain" id="PRO_5045650724" description="Secreted protein" evidence="2">
    <location>
        <begin position="35"/>
        <end position="88"/>
    </location>
</feature>
<feature type="compositionally biased region" description="Basic and acidic residues" evidence="1">
    <location>
        <begin position="54"/>
        <end position="75"/>
    </location>
</feature>
<dbReference type="RefSeq" id="WP_366086866.1">
    <property type="nucleotide sequence ID" value="NZ_JBFASG010000003.1"/>
</dbReference>
<dbReference type="EMBL" id="JBFASG010000003">
    <property type="protein sequence ID" value="MEV4922191.1"/>
    <property type="molecule type" value="Genomic_DNA"/>
</dbReference>
<gene>
    <name evidence="3" type="ORF">AB0L03_04975</name>
</gene>
<comment type="caution">
    <text evidence="3">The sequence shown here is derived from an EMBL/GenBank/DDBJ whole genome shotgun (WGS) entry which is preliminary data.</text>
</comment>
<evidence type="ECO:0000313" key="3">
    <source>
        <dbReference type="EMBL" id="MEV4922191.1"/>
    </source>
</evidence>
<organism evidence="3 4">
    <name type="scientific">Streptomyces roseoverticillatus</name>
    <dbReference type="NCBI Taxonomy" id="66429"/>
    <lineage>
        <taxon>Bacteria</taxon>
        <taxon>Bacillati</taxon>
        <taxon>Actinomycetota</taxon>
        <taxon>Actinomycetes</taxon>
        <taxon>Kitasatosporales</taxon>
        <taxon>Streptomycetaceae</taxon>
        <taxon>Streptomyces</taxon>
    </lineage>
</organism>
<reference evidence="3 4" key="1">
    <citation type="submission" date="2024-06" db="EMBL/GenBank/DDBJ databases">
        <title>The Natural Products Discovery Center: Release of the First 8490 Sequenced Strains for Exploring Actinobacteria Biosynthetic Diversity.</title>
        <authorList>
            <person name="Kalkreuter E."/>
            <person name="Kautsar S.A."/>
            <person name="Yang D."/>
            <person name="Bader C.D."/>
            <person name="Teijaro C.N."/>
            <person name="Fluegel L."/>
            <person name="Davis C.M."/>
            <person name="Simpson J.R."/>
            <person name="Lauterbach L."/>
            <person name="Steele A.D."/>
            <person name="Gui C."/>
            <person name="Meng S."/>
            <person name="Li G."/>
            <person name="Viehrig K."/>
            <person name="Ye F."/>
            <person name="Su P."/>
            <person name="Kiefer A.F."/>
            <person name="Nichols A."/>
            <person name="Cepeda A.J."/>
            <person name="Yan W."/>
            <person name="Fan B."/>
            <person name="Jiang Y."/>
            <person name="Adhikari A."/>
            <person name="Zheng C.-J."/>
            <person name="Schuster L."/>
            <person name="Cowan T.M."/>
            <person name="Smanski M.J."/>
            <person name="Chevrette M.G."/>
            <person name="De Carvalho L.P.S."/>
            <person name="Shen B."/>
        </authorList>
    </citation>
    <scope>NUCLEOTIDE SEQUENCE [LARGE SCALE GENOMIC DNA]</scope>
    <source>
        <strain evidence="3 4">NPDC053791</strain>
    </source>
</reference>
<accession>A0ABV3INV1</accession>
<protein>
    <recommendedName>
        <fullName evidence="5">Secreted protein</fullName>
    </recommendedName>
</protein>